<evidence type="ECO:0000313" key="2">
    <source>
        <dbReference type="Proteomes" id="UP000789508"/>
    </source>
</evidence>
<dbReference type="Proteomes" id="UP000789508">
    <property type="component" value="Unassembled WGS sequence"/>
</dbReference>
<proteinExistence type="predicted"/>
<reference evidence="1" key="1">
    <citation type="submission" date="2021-06" db="EMBL/GenBank/DDBJ databases">
        <authorList>
            <person name="Kallberg Y."/>
            <person name="Tangrot J."/>
            <person name="Rosling A."/>
        </authorList>
    </citation>
    <scope>NUCLEOTIDE SEQUENCE</scope>
    <source>
        <strain evidence="1">FL130A</strain>
    </source>
</reference>
<keyword evidence="2" id="KW-1185">Reference proteome</keyword>
<gene>
    <name evidence="1" type="ORF">ALEPTO_LOCUS11090</name>
</gene>
<dbReference type="AlphaFoldDB" id="A0A9N9ENK0"/>
<organism evidence="1 2">
    <name type="scientific">Ambispora leptoticha</name>
    <dbReference type="NCBI Taxonomy" id="144679"/>
    <lineage>
        <taxon>Eukaryota</taxon>
        <taxon>Fungi</taxon>
        <taxon>Fungi incertae sedis</taxon>
        <taxon>Mucoromycota</taxon>
        <taxon>Glomeromycotina</taxon>
        <taxon>Glomeromycetes</taxon>
        <taxon>Archaeosporales</taxon>
        <taxon>Ambisporaceae</taxon>
        <taxon>Ambispora</taxon>
    </lineage>
</organism>
<protein>
    <submittedName>
        <fullName evidence="1">7360_t:CDS:1</fullName>
    </submittedName>
</protein>
<feature type="non-terminal residue" evidence="1">
    <location>
        <position position="1"/>
    </location>
</feature>
<dbReference type="EMBL" id="CAJVPS010015782">
    <property type="protein sequence ID" value="CAG8687505.1"/>
    <property type="molecule type" value="Genomic_DNA"/>
</dbReference>
<accession>A0A9N9ENK0</accession>
<evidence type="ECO:0000313" key="1">
    <source>
        <dbReference type="EMBL" id="CAG8687505.1"/>
    </source>
</evidence>
<sequence>MARVLMVRTNRVRNEWGPNSSVIIVTDQSINRKSVTVISHL</sequence>
<name>A0A9N9ENK0_9GLOM</name>
<comment type="caution">
    <text evidence="1">The sequence shown here is derived from an EMBL/GenBank/DDBJ whole genome shotgun (WGS) entry which is preliminary data.</text>
</comment>